<evidence type="ECO:0000256" key="7">
    <source>
        <dbReference type="PROSITE-ProRule" id="PRU00182"/>
    </source>
</evidence>
<dbReference type="FunFam" id="3.30.2350.10:FF:000006">
    <property type="entry name" value="Pseudouridine synthase"/>
    <property type="match status" value="1"/>
</dbReference>
<evidence type="ECO:0000313" key="12">
    <source>
        <dbReference type="Proteomes" id="UP000004699"/>
    </source>
</evidence>
<dbReference type="InterPro" id="IPR050188">
    <property type="entry name" value="RluA_PseudoU_synthase"/>
</dbReference>
<dbReference type="OrthoDB" id="9807829at2"/>
<dbReference type="PROSITE" id="PS50889">
    <property type="entry name" value="S4"/>
    <property type="match status" value="1"/>
</dbReference>
<dbReference type="InterPro" id="IPR006145">
    <property type="entry name" value="PsdUridine_synth_RsuA/RluA"/>
</dbReference>
<dbReference type="Pfam" id="PF01479">
    <property type="entry name" value="S4"/>
    <property type="match status" value="1"/>
</dbReference>
<reference evidence="12" key="1">
    <citation type="journal article" date="2013" name="BMC Microbiol.">
        <title>Taxonomy and evolution of bacteriochlorophyll a-containing members of the OM60/NOR5 clade of marine gammaproteobacteria: description of Luminiphilus syltensis gen. nov., sp. nov., reclassification of Haliea rubra as Pseudohaliea rubra gen. nov., comb. nov., and emendation of Chromatocurvus halotolerans.</title>
        <authorList>
            <person name="Spring S."/>
            <person name="Riedel T."/>
            <person name="Sproer C."/>
            <person name="Yan S."/>
            <person name="Harder J."/>
            <person name="Fuchs B.M."/>
        </authorList>
    </citation>
    <scope>NUCLEOTIDE SEQUENCE [LARGE SCALE GENOMIC DNA]</scope>
    <source>
        <strain evidence="12">NOR51-B</strain>
    </source>
</reference>
<protein>
    <recommendedName>
        <fullName evidence="8">Pseudouridine synthase</fullName>
        <ecNumber evidence="8">5.4.99.-</ecNumber>
    </recommendedName>
</protein>
<accession>B8KX21</accession>
<evidence type="ECO:0000256" key="2">
    <source>
        <dbReference type="ARBA" id="ARBA00022884"/>
    </source>
</evidence>
<dbReference type="Gene3D" id="3.30.2350.10">
    <property type="entry name" value="Pseudouridine synthase"/>
    <property type="match status" value="1"/>
</dbReference>
<dbReference type="PROSITE" id="PS01129">
    <property type="entry name" value="PSI_RLU"/>
    <property type="match status" value="1"/>
</dbReference>
<keyword evidence="12" id="KW-1185">Reference proteome</keyword>
<feature type="domain" description="RNA-binding S4" evidence="10">
    <location>
        <begin position="19"/>
        <end position="59"/>
    </location>
</feature>
<evidence type="ECO:0000259" key="10">
    <source>
        <dbReference type="Pfam" id="PF01479"/>
    </source>
</evidence>
<dbReference type="EC" id="5.4.99.-" evidence="8"/>
<dbReference type="eggNOG" id="COG0564">
    <property type="taxonomic scope" value="Bacteria"/>
</dbReference>
<dbReference type="SUPFAM" id="SSF55174">
    <property type="entry name" value="Alpha-L RNA-binding motif"/>
    <property type="match status" value="1"/>
</dbReference>
<comment type="similarity">
    <text evidence="1 8">Belongs to the pseudouridine synthase RluA family.</text>
</comment>
<comment type="catalytic activity">
    <reaction evidence="4">
        <text>uridine(1911/1915/1917) in 23S rRNA = pseudouridine(1911/1915/1917) in 23S rRNA</text>
        <dbReference type="Rhea" id="RHEA:42524"/>
        <dbReference type="Rhea" id="RHEA-COMP:10097"/>
        <dbReference type="Rhea" id="RHEA-COMP:10098"/>
        <dbReference type="ChEBI" id="CHEBI:65314"/>
        <dbReference type="ChEBI" id="CHEBI:65315"/>
        <dbReference type="EC" id="5.4.99.23"/>
    </reaction>
</comment>
<dbReference type="EMBL" id="DS999411">
    <property type="protein sequence ID" value="EED35770.1"/>
    <property type="molecule type" value="Genomic_DNA"/>
</dbReference>
<comment type="function">
    <text evidence="5">Responsible for synthesis of pseudouridine from uracil at positions 1911, 1915 and 1917 in 23S ribosomal RNA.</text>
</comment>
<proteinExistence type="inferred from homology"/>
<dbReference type="Pfam" id="PF00849">
    <property type="entry name" value="PseudoU_synth_2"/>
    <property type="match status" value="1"/>
</dbReference>
<feature type="domain" description="Pseudouridine synthase RsuA/RluA-like" evidence="9">
    <location>
        <begin position="91"/>
        <end position="240"/>
    </location>
</feature>
<dbReference type="Gene3D" id="3.10.290.10">
    <property type="entry name" value="RNA-binding S4 domain"/>
    <property type="match status" value="1"/>
</dbReference>
<evidence type="ECO:0000313" key="11">
    <source>
        <dbReference type="EMBL" id="EED35770.1"/>
    </source>
</evidence>
<dbReference type="InterPro" id="IPR006224">
    <property type="entry name" value="PsdUridine_synth_RluA-like_CS"/>
</dbReference>
<dbReference type="PANTHER" id="PTHR21600:SF44">
    <property type="entry name" value="RIBOSOMAL LARGE SUBUNIT PSEUDOURIDINE SYNTHASE D"/>
    <property type="match status" value="1"/>
</dbReference>
<evidence type="ECO:0000256" key="6">
    <source>
        <dbReference type="PIRSR" id="PIRSR606225-1"/>
    </source>
</evidence>
<dbReference type="CDD" id="cd00165">
    <property type="entry name" value="S4"/>
    <property type="match status" value="1"/>
</dbReference>
<gene>
    <name evidence="11" type="ORF">NOR51B_1717</name>
</gene>
<dbReference type="SUPFAM" id="SSF55120">
    <property type="entry name" value="Pseudouridine synthase"/>
    <property type="match status" value="1"/>
</dbReference>
<evidence type="ECO:0000256" key="4">
    <source>
        <dbReference type="ARBA" id="ARBA00036882"/>
    </source>
</evidence>
<evidence type="ECO:0000256" key="8">
    <source>
        <dbReference type="RuleBase" id="RU362028"/>
    </source>
</evidence>
<dbReference type="GO" id="GO:0160140">
    <property type="term" value="F:23S rRNA pseudouridine(1911/1915/1917) synthase activity"/>
    <property type="evidence" value="ECO:0007669"/>
    <property type="project" value="UniProtKB-EC"/>
</dbReference>
<keyword evidence="3 8" id="KW-0413">Isomerase</keyword>
<dbReference type="GO" id="GO:0000455">
    <property type="term" value="P:enzyme-directed rRNA pseudouridine synthesis"/>
    <property type="evidence" value="ECO:0007669"/>
    <property type="project" value="TreeGrafter"/>
</dbReference>
<dbReference type="GO" id="GO:0003723">
    <property type="term" value="F:RNA binding"/>
    <property type="evidence" value="ECO:0007669"/>
    <property type="project" value="UniProtKB-KW"/>
</dbReference>
<feature type="active site" evidence="6">
    <location>
        <position position="138"/>
    </location>
</feature>
<dbReference type="InterPro" id="IPR036986">
    <property type="entry name" value="S4_RNA-bd_sf"/>
</dbReference>
<dbReference type="InterPro" id="IPR002942">
    <property type="entry name" value="S4_RNA-bd"/>
</dbReference>
<evidence type="ECO:0000256" key="5">
    <source>
        <dbReference type="ARBA" id="ARBA00056072"/>
    </source>
</evidence>
<dbReference type="NCBIfam" id="TIGR00005">
    <property type="entry name" value="rluA_subfam"/>
    <property type="match status" value="1"/>
</dbReference>
<dbReference type="AlphaFoldDB" id="B8KX21"/>
<dbReference type="STRING" id="565045.NOR51B_1717"/>
<dbReference type="CDD" id="cd02869">
    <property type="entry name" value="PseudoU_synth_RluA_like"/>
    <property type="match status" value="1"/>
</dbReference>
<evidence type="ECO:0000256" key="3">
    <source>
        <dbReference type="ARBA" id="ARBA00023235"/>
    </source>
</evidence>
<evidence type="ECO:0000259" key="9">
    <source>
        <dbReference type="Pfam" id="PF00849"/>
    </source>
</evidence>
<evidence type="ECO:0000256" key="1">
    <source>
        <dbReference type="ARBA" id="ARBA00010876"/>
    </source>
</evidence>
<dbReference type="Proteomes" id="UP000004699">
    <property type="component" value="Unassembled WGS sequence"/>
</dbReference>
<dbReference type="InterPro" id="IPR006225">
    <property type="entry name" value="PsdUridine_synth_RluC/D"/>
</dbReference>
<dbReference type="RefSeq" id="WP_009020516.1">
    <property type="nucleotide sequence ID" value="NZ_DS999411.1"/>
</dbReference>
<dbReference type="PANTHER" id="PTHR21600">
    <property type="entry name" value="MITOCHONDRIAL RNA PSEUDOURIDINE SYNTHASE"/>
    <property type="match status" value="1"/>
</dbReference>
<dbReference type="NCBIfam" id="NF008385">
    <property type="entry name" value="PRK11180.1"/>
    <property type="match status" value="1"/>
</dbReference>
<sequence>MTDPIKHRAAVPADLHGARLDQASAELFPDYSRSRLKTWIQEGKLTVDGVVLRPKDKVALDNQLELIAEAEAEVAWSGESLPLDICYEDDDVIVVNKPAGLVVHPAAGHPTGTLVNALLAHAPELQQQPRGGIVHRLDKDTSGVMFVAKSHRAHRSLVTQLSARSVTREYAALCSGQLVAGGTIDQPIGRHPTARTKMAVVSDGKPAITHFRVANRFEHFTQLQVNLETGRTHQIRVHMAWCRHPLVGDPVYGGRLRIPAGISDRLKSALADFQRQALHARSLGFDHPATGERMQFDANLPDDFRGLLAVLEAESPGVD</sequence>
<dbReference type="InterPro" id="IPR020103">
    <property type="entry name" value="PsdUridine_synth_cat_dom_sf"/>
</dbReference>
<dbReference type="HOGENOM" id="CLU_016902_4_0_6"/>
<name>B8KX21_9GAMM</name>
<keyword evidence="2 7" id="KW-0694">RNA-binding</keyword>
<organism evidence="11 12">
    <name type="scientific">Luminiphilus syltensis NOR5-1B</name>
    <dbReference type="NCBI Taxonomy" id="565045"/>
    <lineage>
        <taxon>Bacteria</taxon>
        <taxon>Pseudomonadati</taxon>
        <taxon>Pseudomonadota</taxon>
        <taxon>Gammaproteobacteria</taxon>
        <taxon>Cellvibrionales</taxon>
        <taxon>Halieaceae</taxon>
        <taxon>Luminiphilus</taxon>
    </lineage>
</organism>
<comment type="catalytic activity">
    <reaction evidence="8">
        <text>a uridine in RNA = a pseudouridine in RNA</text>
        <dbReference type="Rhea" id="RHEA:48348"/>
        <dbReference type="Rhea" id="RHEA-COMP:12068"/>
        <dbReference type="Rhea" id="RHEA-COMP:12069"/>
        <dbReference type="ChEBI" id="CHEBI:65314"/>
        <dbReference type="ChEBI" id="CHEBI:65315"/>
    </reaction>
</comment>